<sequence>TCPHFSYRKDSICTYPE</sequence>
<proteinExistence type="predicted"/>
<feature type="non-terminal residue" evidence="1">
    <location>
        <position position="1"/>
    </location>
</feature>
<keyword evidence="2" id="KW-1185">Reference proteome</keyword>
<accession>A0A022QJM5</accession>
<reference evidence="1 2" key="1">
    <citation type="journal article" date="2013" name="Proc. Natl. Acad. Sci. U.S.A.">
        <title>Fine-scale variation in meiotic recombination in Mimulus inferred from population shotgun sequencing.</title>
        <authorList>
            <person name="Hellsten U."/>
            <person name="Wright K.M."/>
            <person name="Jenkins J."/>
            <person name="Shu S."/>
            <person name="Yuan Y."/>
            <person name="Wessler S.R."/>
            <person name="Schmutz J."/>
            <person name="Willis J.H."/>
            <person name="Rokhsar D.S."/>
        </authorList>
    </citation>
    <scope>NUCLEOTIDE SEQUENCE [LARGE SCALE GENOMIC DNA]</scope>
    <source>
        <strain evidence="2">cv. DUN x IM62</strain>
    </source>
</reference>
<evidence type="ECO:0000313" key="1">
    <source>
        <dbReference type="EMBL" id="EYU27779.1"/>
    </source>
</evidence>
<organism evidence="1 2">
    <name type="scientific">Erythranthe guttata</name>
    <name type="common">Yellow monkey flower</name>
    <name type="synonym">Mimulus guttatus</name>
    <dbReference type="NCBI Taxonomy" id="4155"/>
    <lineage>
        <taxon>Eukaryota</taxon>
        <taxon>Viridiplantae</taxon>
        <taxon>Streptophyta</taxon>
        <taxon>Embryophyta</taxon>
        <taxon>Tracheophyta</taxon>
        <taxon>Spermatophyta</taxon>
        <taxon>Magnoliopsida</taxon>
        <taxon>eudicotyledons</taxon>
        <taxon>Gunneridae</taxon>
        <taxon>Pentapetalae</taxon>
        <taxon>asterids</taxon>
        <taxon>lamiids</taxon>
        <taxon>Lamiales</taxon>
        <taxon>Phrymaceae</taxon>
        <taxon>Erythranthe</taxon>
    </lineage>
</organism>
<gene>
    <name evidence="1" type="ORF">MIMGU_mgv1a0173372mg</name>
</gene>
<dbReference type="AlphaFoldDB" id="A0A022QJM5"/>
<dbReference type="Proteomes" id="UP000030748">
    <property type="component" value="Unassembled WGS sequence"/>
</dbReference>
<evidence type="ECO:0000313" key="2">
    <source>
        <dbReference type="Proteomes" id="UP000030748"/>
    </source>
</evidence>
<dbReference type="EMBL" id="KI631456">
    <property type="protein sequence ID" value="EYU27779.1"/>
    <property type="molecule type" value="Genomic_DNA"/>
</dbReference>
<name>A0A022QJM5_ERYGU</name>
<protein>
    <submittedName>
        <fullName evidence="1">Uncharacterized protein</fullName>
    </submittedName>
</protein>